<accession>A0A384ZW07</accession>
<evidence type="ECO:0000256" key="1">
    <source>
        <dbReference type="SAM" id="MobiDB-lite"/>
    </source>
</evidence>
<sequence>MSNEKCEEVGCVGSVRPDGVEGVPGSDEWTPAAGSEKGKLEDPFDNENFFDNLEVDENRILEMQKGGGEVVEPSNECESGACMI</sequence>
<dbReference type="EMBL" id="MH460460">
    <property type="protein sequence ID" value="AXG66423.1"/>
    <property type="molecule type" value="Genomic_DNA"/>
</dbReference>
<feature type="region of interest" description="Disordered" evidence="1">
    <location>
        <begin position="16"/>
        <end position="47"/>
    </location>
</feature>
<reference evidence="2 3" key="1">
    <citation type="journal article" date="2018" name="Front. Microbiol.">
        <title>Jumbo Bacteriophages Are Represented Within an Increasing Diversity of Environmental Viruses Infecting the Emerging Phytopathogen, Dickeya solani.</title>
        <authorList>
            <person name="Day A.W."/>
            <person name="Ahn J."/>
            <person name="Salmond G.P.C."/>
        </authorList>
    </citation>
    <scope>NUCLEOTIDE SEQUENCE [LARGE SCALE GENOMIC DNA]</scope>
</reference>
<gene>
    <name evidence="2" type="ORF">JA13_020</name>
</gene>
<evidence type="ECO:0000313" key="3">
    <source>
        <dbReference type="Proteomes" id="UP000263742"/>
    </source>
</evidence>
<proteinExistence type="predicted"/>
<name>A0A384ZW07_9CAUD</name>
<evidence type="ECO:0000313" key="2">
    <source>
        <dbReference type="EMBL" id="AXG66423.1"/>
    </source>
</evidence>
<protein>
    <submittedName>
        <fullName evidence="2">Uncharacterized protein</fullName>
    </submittedName>
</protein>
<dbReference type="Proteomes" id="UP000263742">
    <property type="component" value="Segment"/>
</dbReference>
<organism evidence="2 3">
    <name type="scientific">Dickeya phage vB_DsoM_JA13</name>
    <dbReference type="NCBI Taxonomy" id="2283030"/>
    <lineage>
        <taxon>Viruses</taxon>
        <taxon>Duplodnaviria</taxon>
        <taxon>Heunggongvirae</taxon>
        <taxon>Uroviricota</taxon>
        <taxon>Caudoviricetes</taxon>
        <taxon>Salmondvirus</taxon>
        <taxon>Salmondvirus JA11</taxon>
    </lineage>
</organism>